<proteinExistence type="predicted"/>
<gene>
    <name evidence="3" type="ORF">I9W82_001130</name>
</gene>
<accession>A0A8H7ZHA0</accession>
<organism evidence="3 4">
    <name type="scientific">Candida metapsilosis</name>
    <dbReference type="NCBI Taxonomy" id="273372"/>
    <lineage>
        <taxon>Eukaryota</taxon>
        <taxon>Fungi</taxon>
        <taxon>Dikarya</taxon>
        <taxon>Ascomycota</taxon>
        <taxon>Saccharomycotina</taxon>
        <taxon>Pichiomycetes</taxon>
        <taxon>Debaryomycetaceae</taxon>
        <taxon>Candida/Lodderomyces clade</taxon>
        <taxon>Candida</taxon>
    </lineage>
</organism>
<feature type="transmembrane region" description="Helical" evidence="2">
    <location>
        <begin position="201"/>
        <end position="224"/>
    </location>
</feature>
<evidence type="ECO:0000313" key="4">
    <source>
        <dbReference type="Proteomes" id="UP000669133"/>
    </source>
</evidence>
<dbReference type="GeneID" id="93649759"/>
<feature type="transmembrane region" description="Helical" evidence="2">
    <location>
        <begin position="58"/>
        <end position="74"/>
    </location>
</feature>
<comment type="caution">
    <text evidence="3">The sequence shown here is derived from an EMBL/GenBank/DDBJ whole genome shotgun (WGS) entry which is preliminary data.</text>
</comment>
<evidence type="ECO:0000256" key="1">
    <source>
        <dbReference type="SAM" id="MobiDB-lite"/>
    </source>
</evidence>
<evidence type="ECO:0000313" key="3">
    <source>
        <dbReference type="EMBL" id="KAG5422037.1"/>
    </source>
</evidence>
<feature type="transmembrane region" description="Helical" evidence="2">
    <location>
        <begin position="80"/>
        <end position="97"/>
    </location>
</feature>
<keyword evidence="4" id="KW-1185">Reference proteome</keyword>
<dbReference type="AlphaFoldDB" id="A0A8H7ZHA0"/>
<keyword evidence="2" id="KW-0812">Transmembrane</keyword>
<dbReference type="Proteomes" id="UP000669133">
    <property type="component" value="Unassembled WGS sequence"/>
</dbReference>
<evidence type="ECO:0000256" key="2">
    <source>
        <dbReference type="SAM" id="Phobius"/>
    </source>
</evidence>
<keyword evidence="2" id="KW-1133">Transmembrane helix</keyword>
<reference evidence="3 4" key="1">
    <citation type="submission" date="2020-12" db="EMBL/GenBank/DDBJ databases">
        <title>Effect of drift, selection, and recombination on the evolution of hybrid genomes in Candida yeast pathogens.</title>
        <authorList>
            <person name="Mixao V."/>
            <person name="Ksiezopolska E."/>
            <person name="Saus E."/>
            <person name="Boekhout T."/>
            <person name="Gacser A."/>
            <person name="Gabaldon T."/>
        </authorList>
    </citation>
    <scope>NUCLEOTIDE SEQUENCE [LARGE SCALE GENOMIC DNA]</scope>
    <source>
        <strain evidence="3 4">BP57</strain>
    </source>
</reference>
<sequence length="286" mass="32657">MPESPSYTIPGSFPSGNTPPPLSKRSMSVVNETVQHEMQAKFISNQLVNRKTRYQHEILYQLEALCYILIFYQLVKYCHYACLLPFLCHIIVLLGLNPKIVLSSSSRTILDLMFEDADAETRRSSLERTLPEYSSMMYIKTLFVLIYHTLFITIWGVSLVNREKLPTIQYGTWWFISFIGENVPDIPPDASTWSKVVQLGLFQLLFVDLLILFIQVILFQCVYCQTSLLNLGGRSVDEPEACVIRGLDLSSGVQGDDSLSEDQQGVFTALIVRLYENFEISGMIRR</sequence>
<keyword evidence="2" id="KW-0472">Membrane</keyword>
<name>A0A8H7ZHA0_9ASCO</name>
<protein>
    <submittedName>
        <fullName evidence="3">Uncharacterized protein</fullName>
    </submittedName>
</protein>
<dbReference type="RefSeq" id="XP_067551153.1">
    <property type="nucleotide sequence ID" value="XM_067689844.1"/>
</dbReference>
<feature type="transmembrane region" description="Helical" evidence="2">
    <location>
        <begin position="137"/>
        <end position="157"/>
    </location>
</feature>
<feature type="region of interest" description="Disordered" evidence="1">
    <location>
        <begin position="1"/>
        <end position="25"/>
    </location>
</feature>
<dbReference type="OrthoDB" id="4083114at2759"/>
<dbReference type="EMBL" id="JAEOAQ010000001">
    <property type="protein sequence ID" value="KAG5422037.1"/>
    <property type="molecule type" value="Genomic_DNA"/>
</dbReference>